<dbReference type="CDD" id="cd00761">
    <property type="entry name" value="Glyco_tranf_GTA_type"/>
    <property type="match status" value="1"/>
</dbReference>
<protein>
    <submittedName>
        <fullName evidence="3">Glycosyltransferase family 2 protein</fullName>
    </submittedName>
</protein>
<name>A0AAX4NGK6_9ARCH</name>
<reference evidence="3 4" key="1">
    <citation type="submission" date="2023-09" db="EMBL/GenBank/DDBJ databases">
        <authorList>
            <person name="Golyshina O.V."/>
            <person name="Lunev E.A."/>
            <person name="Bargiela R."/>
            <person name="Gaines M.C."/>
            <person name="Daum B."/>
            <person name="Bale N.J."/>
            <person name="Koenen M."/>
            <person name="Sinninghe Damst J.S."/>
            <person name="Yakimov M."/>
            <person name="Golyshin P.N."/>
        </authorList>
    </citation>
    <scope>NUCLEOTIDE SEQUENCE [LARGE SCALE GENOMIC DNA]</scope>
    <source>
        <strain evidence="3 4">M1</strain>
    </source>
</reference>
<gene>
    <name evidence="3" type="ORF">OXIME_001111</name>
</gene>
<organism evidence="3 4">
    <name type="scientific">Oxyplasma meridianum</name>
    <dbReference type="NCBI Taxonomy" id="3073602"/>
    <lineage>
        <taxon>Archaea</taxon>
        <taxon>Methanobacteriati</taxon>
        <taxon>Thermoplasmatota</taxon>
        <taxon>Thermoplasmata</taxon>
        <taxon>Thermoplasmatales</taxon>
        <taxon>Thermoplasmataceae</taxon>
        <taxon>Oxyplasma</taxon>
    </lineage>
</organism>
<feature type="transmembrane region" description="Helical" evidence="1">
    <location>
        <begin position="113"/>
        <end position="136"/>
    </location>
</feature>
<accession>A0AAX4NGK6</accession>
<keyword evidence="1" id="KW-1133">Transmembrane helix</keyword>
<keyword evidence="1" id="KW-0472">Membrane</keyword>
<proteinExistence type="predicted"/>
<dbReference type="SUPFAM" id="SSF53448">
    <property type="entry name" value="Nucleotide-diphospho-sugar transferases"/>
    <property type="match status" value="1"/>
</dbReference>
<dbReference type="InterPro" id="IPR029044">
    <property type="entry name" value="Nucleotide-diphossugar_trans"/>
</dbReference>
<dbReference type="AlphaFoldDB" id="A0AAX4NGK6"/>
<sequence length="257" mass="29603">MQNILPGESKKVDVIIRTFNSANTLDKCIRSVKKYIPYEKIIVVDHCSTDLTKDISLSHKVDYYTEEIGLGFATKLGISKSTTEFLLFVDGDVEIVSGTFYSEGLKYIQSKGVGAVVGCSVGYIFAYGLPLGLTIFKREFASEVKMPDKIQGRETYYFQESLKKNSLKVRYVKDAMIHRSEYRQMPNWPEWQGAQIRLTPGNHYRQILWALAITFMMHFNSRKPKNIAYSPIFYFKILVGFMNPEKWGKIDRRKVSL</sequence>
<dbReference type="PANTHER" id="PTHR22916:SF64">
    <property type="entry name" value="TRANSFERASE, PUTATIVE-RELATED"/>
    <property type="match status" value="1"/>
</dbReference>
<keyword evidence="4" id="KW-1185">Reference proteome</keyword>
<evidence type="ECO:0000259" key="2">
    <source>
        <dbReference type="Pfam" id="PF00535"/>
    </source>
</evidence>
<dbReference type="EMBL" id="CP133772">
    <property type="protein sequence ID" value="WYY00534.1"/>
    <property type="molecule type" value="Genomic_DNA"/>
</dbReference>
<evidence type="ECO:0000256" key="1">
    <source>
        <dbReference type="SAM" id="Phobius"/>
    </source>
</evidence>
<dbReference type="Pfam" id="PF00535">
    <property type="entry name" value="Glycos_transf_2"/>
    <property type="match status" value="1"/>
</dbReference>
<dbReference type="GeneID" id="95967848"/>
<dbReference type="KEGG" id="omr:OXIME_001111"/>
<dbReference type="Proteomes" id="UP001451606">
    <property type="component" value="Chromosome"/>
</dbReference>
<dbReference type="PANTHER" id="PTHR22916">
    <property type="entry name" value="GLYCOSYLTRANSFERASE"/>
    <property type="match status" value="1"/>
</dbReference>
<evidence type="ECO:0000313" key="3">
    <source>
        <dbReference type="EMBL" id="WYY00534.1"/>
    </source>
</evidence>
<keyword evidence="1" id="KW-0812">Transmembrane</keyword>
<dbReference type="Gene3D" id="3.90.550.10">
    <property type="entry name" value="Spore Coat Polysaccharide Biosynthesis Protein SpsA, Chain A"/>
    <property type="match status" value="1"/>
</dbReference>
<dbReference type="InterPro" id="IPR001173">
    <property type="entry name" value="Glyco_trans_2-like"/>
</dbReference>
<feature type="domain" description="Glycosyltransferase 2-like" evidence="2">
    <location>
        <begin position="14"/>
        <end position="123"/>
    </location>
</feature>
<evidence type="ECO:0000313" key="4">
    <source>
        <dbReference type="Proteomes" id="UP001451606"/>
    </source>
</evidence>
<dbReference type="RefSeq" id="WP_393970869.1">
    <property type="nucleotide sequence ID" value="NZ_CP133772.1"/>
</dbReference>